<proteinExistence type="predicted"/>
<dbReference type="RefSeq" id="WP_274456438.1">
    <property type="nucleotide sequence ID" value="NZ_CP067097.1"/>
</dbReference>
<evidence type="ECO:0000256" key="1">
    <source>
        <dbReference type="ARBA" id="ARBA00023002"/>
    </source>
</evidence>
<dbReference type="InterPro" id="IPR036291">
    <property type="entry name" value="NAD(P)-bd_dom_sf"/>
</dbReference>
<evidence type="ECO:0000256" key="2">
    <source>
        <dbReference type="ARBA" id="ARBA00023027"/>
    </source>
</evidence>
<gene>
    <name evidence="4" type="ORF">J2S03_000786</name>
</gene>
<keyword evidence="5" id="KW-1185">Reference proteome</keyword>
<comment type="caution">
    <text evidence="4">The sequence shown here is derived from an EMBL/GenBank/DDBJ whole genome shotgun (WGS) entry which is preliminary data.</text>
</comment>
<evidence type="ECO:0000259" key="3">
    <source>
        <dbReference type="Pfam" id="PF02826"/>
    </source>
</evidence>
<dbReference type="Proteomes" id="UP001232973">
    <property type="component" value="Unassembled WGS sequence"/>
</dbReference>
<name>A0ABT9XFK8_9BACL</name>
<dbReference type="Gene3D" id="3.40.50.720">
    <property type="entry name" value="NAD(P)-binding Rossmann-like Domain"/>
    <property type="match status" value="2"/>
</dbReference>
<dbReference type="EMBL" id="JAUSTP010000003">
    <property type="protein sequence ID" value="MDQ0188972.1"/>
    <property type="molecule type" value="Genomic_DNA"/>
</dbReference>
<keyword evidence="2" id="KW-0520">NAD</keyword>
<dbReference type="GO" id="GO:0016618">
    <property type="term" value="F:hydroxypyruvate reductase [NAD(P)H] activity"/>
    <property type="evidence" value="ECO:0007669"/>
    <property type="project" value="UniProtKB-EC"/>
</dbReference>
<dbReference type="EC" id="1.1.1.81" evidence="4"/>
<evidence type="ECO:0000313" key="5">
    <source>
        <dbReference type="Proteomes" id="UP001232973"/>
    </source>
</evidence>
<dbReference type="PANTHER" id="PTHR43333">
    <property type="entry name" value="2-HACID_DH_C DOMAIN-CONTAINING PROTEIN"/>
    <property type="match status" value="1"/>
</dbReference>
<protein>
    <submittedName>
        <fullName evidence="4">Glyoxylate/hydroxypyruvate reductase A</fullName>
        <ecNumber evidence="4">1.1.1.79</ecNumber>
        <ecNumber evidence="4">1.1.1.81</ecNumber>
    </submittedName>
</protein>
<dbReference type="SUPFAM" id="SSF52283">
    <property type="entry name" value="Formate/glycerate dehydrogenase catalytic domain-like"/>
    <property type="match status" value="1"/>
</dbReference>
<dbReference type="CDD" id="cd05300">
    <property type="entry name" value="2-Hacid_dh_1"/>
    <property type="match status" value="1"/>
</dbReference>
<evidence type="ECO:0000313" key="4">
    <source>
        <dbReference type="EMBL" id="MDQ0188972.1"/>
    </source>
</evidence>
<sequence>MTVPILVYQPRAAQRYCTYLRDQGCDTVYPATTREEAEAILQQHPIEVVFGIGFPLDLLERYSSIRWLQLMSAGVDHVLHQGRVPARVTLTRMVGVFSRQMAEYVFAYLLHIEKGIERLCAQQREQRWKPFRAGVLTGKVIGVAGLGSIGQEVVRKARAFDMKVHGLSRTGEHADTVDRHFSDREWVDFVRELDYLVLTLPLTDQTRHVVNESVLWAMKPEAVIVNVGRGALMDESALIAALQQARLGGAVLDVFEQEPLPAESPLWRLPNVYVTPHMSGPTTVENGSTYFLENLARYQAGQALLGVVEPGAAY</sequence>
<reference evidence="4 5" key="1">
    <citation type="submission" date="2023-07" db="EMBL/GenBank/DDBJ databases">
        <title>Genomic Encyclopedia of Type Strains, Phase IV (KMG-IV): sequencing the most valuable type-strain genomes for metagenomic binning, comparative biology and taxonomic classification.</title>
        <authorList>
            <person name="Goeker M."/>
        </authorList>
    </citation>
    <scope>NUCLEOTIDE SEQUENCE [LARGE SCALE GENOMIC DNA]</scope>
    <source>
        <strain evidence="4 5">DSM 4006</strain>
    </source>
</reference>
<dbReference type="SUPFAM" id="SSF51735">
    <property type="entry name" value="NAD(P)-binding Rossmann-fold domains"/>
    <property type="match status" value="1"/>
</dbReference>
<accession>A0ABT9XFK8</accession>
<dbReference type="Pfam" id="PF02826">
    <property type="entry name" value="2-Hacid_dh_C"/>
    <property type="match status" value="1"/>
</dbReference>
<organism evidence="4 5">
    <name type="scientific">Alicyclobacillus cycloheptanicus</name>
    <dbReference type="NCBI Taxonomy" id="1457"/>
    <lineage>
        <taxon>Bacteria</taxon>
        <taxon>Bacillati</taxon>
        <taxon>Bacillota</taxon>
        <taxon>Bacilli</taxon>
        <taxon>Bacillales</taxon>
        <taxon>Alicyclobacillaceae</taxon>
        <taxon>Alicyclobacillus</taxon>
    </lineage>
</organism>
<dbReference type="EC" id="1.1.1.79" evidence="4"/>
<keyword evidence="1 4" id="KW-0560">Oxidoreductase</keyword>
<dbReference type="PANTHER" id="PTHR43333:SF1">
    <property type="entry name" value="D-ISOMER SPECIFIC 2-HYDROXYACID DEHYDROGENASE NAD-BINDING DOMAIN-CONTAINING PROTEIN"/>
    <property type="match status" value="1"/>
</dbReference>
<dbReference type="InterPro" id="IPR006140">
    <property type="entry name" value="D-isomer_DH_NAD-bd"/>
</dbReference>
<dbReference type="GO" id="GO:0030267">
    <property type="term" value="F:glyoxylate reductase (NADPH) activity"/>
    <property type="evidence" value="ECO:0007669"/>
    <property type="project" value="UniProtKB-EC"/>
</dbReference>
<feature type="domain" description="D-isomer specific 2-hydroxyacid dehydrogenase NAD-binding" evidence="3">
    <location>
        <begin position="106"/>
        <end position="279"/>
    </location>
</feature>